<sequence>MDLSDPRTVGTAPTVDDDGEARRWRLARQTATRVVCSHAHDAADARDLLELLGLAPSEDDGESTDAAPEQDGGPNKRPRAALQASTP</sequence>
<name>A0A3M2JQG2_9CELL</name>
<dbReference type="EMBL" id="RFFI01000008">
    <property type="protein sequence ID" value="RMI13883.1"/>
    <property type="molecule type" value="Genomic_DNA"/>
</dbReference>
<protein>
    <submittedName>
        <fullName evidence="2">Uncharacterized protein</fullName>
    </submittedName>
</protein>
<feature type="region of interest" description="Disordered" evidence="1">
    <location>
        <begin position="55"/>
        <end position="87"/>
    </location>
</feature>
<evidence type="ECO:0000256" key="1">
    <source>
        <dbReference type="SAM" id="MobiDB-lite"/>
    </source>
</evidence>
<evidence type="ECO:0000313" key="3">
    <source>
        <dbReference type="Proteomes" id="UP000269289"/>
    </source>
</evidence>
<keyword evidence="3" id="KW-1185">Reference proteome</keyword>
<gene>
    <name evidence="2" type="ORF">EBM89_02620</name>
</gene>
<dbReference type="Proteomes" id="UP000269289">
    <property type="component" value="Unassembled WGS sequence"/>
</dbReference>
<dbReference type="AlphaFoldDB" id="A0A3M2JQG2"/>
<comment type="caution">
    <text evidence="2">The sequence shown here is derived from an EMBL/GenBank/DDBJ whole genome shotgun (WGS) entry which is preliminary data.</text>
</comment>
<accession>A0A3M2JQG2</accession>
<reference evidence="2 3" key="1">
    <citation type="submission" date="2018-10" db="EMBL/GenBank/DDBJ databases">
        <title>Isolation, diversity and antifungal activity of actinobacteria from wheat.</title>
        <authorList>
            <person name="Han C."/>
        </authorList>
    </citation>
    <scope>NUCLEOTIDE SEQUENCE [LARGE SCALE GENOMIC DNA]</scope>
    <source>
        <strain evidence="2 3">NEAU-YY56</strain>
    </source>
</reference>
<organism evidence="2 3">
    <name type="scientific">Cellulomonas triticagri</name>
    <dbReference type="NCBI Taxonomy" id="2483352"/>
    <lineage>
        <taxon>Bacteria</taxon>
        <taxon>Bacillati</taxon>
        <taxon>Actinomycetota</taxon>
        <taxon>Actinomycetes</taxon>
        <taxon>Micrococcales</taxon>
        <taxon>Cellulomonadaceae</taxon>
        <taxon>Cellulomonas</taxon>
    </lineage>
</organism>
<proteinExistence type="predicted"/>
<dbReference type="RefSeq" id="WP_122147906.1">
    <property type="nucleotide sequence ID" value="NZ_RFFI01000008.1"/>
</dbReference>
<evidence type="ECO:0000313" key="2">
    <source>
        <dbReference type="EMBL" id="RMI13883.1"/>
    </source>
</evidence>
<feature type="region of interest" description="Disordered" evidence="1">
    <location>
        <begin position="1"/>
        <end position="21"/>
    </location>
</feature>